<dbReference type="Proteomes" id="UP000779049">
    <property type="component" value="Unassembled WGS sequence"/>
</dbReference>
<protein>
    <submittedName>
        <fullName evidence="1">Uncharacterized protein</fullName>
    </submittedName>
</protein>
<keyword evidence="2" id="KW-1185">Reference proteome</keyword>
<dbReference type="RefSeq" id="WP_221919952.1">
    <property type="nucleotide sequence ID" value="NZ_CP173660.1"/>
</dbReference>
<comment type="caution">
    <text evidence="1">The sequence shown here is derived from an EMBL/GenBank/DDBJ whole genome shotgun (WGS) entry which is preliminary data.</text>
</comment>
<gene>
    <name evidence="1" type="ORF">FLB61_09195</name>
</gene>
<evidence type="ECO:0000313" key="2">
    <source>
        <dbReference type="Proteomes" id="UP000779049"/>
    </source>
</evidence>
<proteinExistence type="predicted"/>
<evidence type="ECO:0000313" key="1">
    <source>
        <dbReference type="EMBL" id="MBY0759257.1"/>
    </source>
</evidence>
<reference evidence="1 2" key="1">
    <citation type="journal article" date="2020" name="New Microbes New Infect">
        <title>Sellimonas caecigallum sp. nov., description and genome sequence of a new member of the Sellimonas genus isolated from the cecum of feral chicken.</title>
        <authorList>
            <person name="Wongkuna S."/>
            <person name="Ghimire S."/>
            <person name="Antony L."/>
            <person name="Chankhamhaengdecha S."/>
            <person name="Janvilisri T."/>
            <person name="Scaria J."/>
        </authorList>
    </citation>
    <scope>NUCLEOTIDE SEQUENCE [LARGE SCALE GENOMIC DNA]</scope>
    <source>
        <strain evidence="1 2">SW451</strain>
    </source>
</reference>
<sequence length="212" mass="24734">MNPIPTPGIPEYILASADDMMQRVLDGKIRKHLLNDNSAVYTQYEDVVAEFTEQGIKNKYAVIYKEADTFLSSLDAAGSVRIDETILMHAVMDYFTDISRIQGFHRIRQISDIKEISYDTYWLMRRKPLQVLSSDGDEEFWAFINEKFAFSRVASFLTRRQRGAVLEDESKQVFLDFLDTLYYFLKYREYSPKILELILMGFQTGQLFPVKS</sequence>
<organism evidence="1 2">
    <name type="scientific">Sellimonas caecigallum</name>
    <dbReference type="NCBI Taxonomy" id="2592333"/>
    <lineage>
        <taxon>Bacteria</taxon>
        <taxon>Bacillati</taxon>
        <taxon>Bacillota</taxon>
        <taxon>Clostridia</taxon>
        <taxon>Lachnospirales</taxon>
        <taxon>Lachnospiraceae</taxon>
        <taxon>Sellimonas</taxon>
    </lineage>
</organism>
<accession>A0ABS7L928</accession>
<dbReference type="EMBL" id="VIRV01000013">
    <property type="protein sequence ID" value="MBY0759257.1"/>
    <property type="molecule type" value="Genomic_DNA"/>
</dbReference>
<name>A0ABS7L928_9FIRM</name>